<proteinExistence type="predicted"/>
<name>A0A7Z7N952_9MYCO</name>
<keyword evidence="2" id="KW-1185">Reference proteome</keyword>
<comment type="caution">
    <text evidence="1">The sequence shown here is derived from an EMBL/GenBank/DDBJ whole genome shotgun (WGS) entry which is preliminary data.</text>
</comment>
<reference evidence="1 2" key="1">
    <citation type="submission" date="2017-10" db="EMBL/GenBank/DDBJ databases">
        <authorList>
            <consortium name="Urmite Genomes"/>
        </authorList>
    </citation>
    <scope>NUCLEOTIDE SEQUENCE [LARGE SCALE GENOMIC DNA]</scope>
    <source>
        <strain evidence="1 2">FB-527</strain>
    </source>
</reference>
<accession>A0A7Z7N952</accession>
<protein>
    <submittedName>
        <fullName evidence="1">Uncharacterized protein</fullName>
    </submittedName>
</protein>
<organism evidence="1 2">
    <name type="scientific">Mycobacterium simulans</name>
    <dbReference type="NCBI Taxonomy" id="627089"/>
    <lineage>
        <taxon>Bacteria</taxon>
        <taxon>Bacillati</taxon>
        <taxon>Actinomycetota</taxon>
        <taxon>Actinomycetes</taxon>
        <taxon>Mycobacteriales</taxon>
        <taxon>Mycobacteriaceae</taxon>
        <taxon>Mycobacterium</taxon>
    </lineage>
</organism>
<dbReference type="Proteomes" id="UP000554965">
    <property type="component" value="Unassembled WGS sequence"/>
</dbReference>
<gene>
    <name evidence="1" type="ORF">MSIMFB_01788</name>
</gene>
<dbReference type="AlphaFoldDB" id="A0A7Z7N952"/>
<dbReference type="EMBL" id="OCTY01000002">
    <property type="protein sequence ID" value="SOJ54289.1"/>
    <property type="molecule type" value="Genomic_DNA"/>
</dbReference>
<sequence>MATDTSSRAAATIPVVTDAAAALPALSDDPMEFKLAAADVNASGVAITNDI</sequence>
<evidence type="ECO:0000313" key="1">
    <source>
        <dbReference type="EMBL" id="SOJ54289.1"/>
    </source>
</evidence>
<evidence type="ECO:0000313" key="2">
    <source>
        <dbReference type="Proteomes" id="UP000554965"/>
    </source>
</evidence>